<dbReference type="Proteomes" id="UP000192731">
    <property type="component" value="Unassembled WGS sequence"/>
</dbReference>
<keyword evidence="4" id="KW-1185">Reference proteome</keyword>
<dbReference type="PROSITE" id="PS51677">
    <property type="entry name" value="NODB"/>
    <property type="match status" value="1"/>
</dbReference>
<dbReference type="SUPFAM" id="SSF88713">
    <property type="entry name" value="Glycoside hydrolase/deacetylase"/>
    <property type="match status" value="1"/>
</dbReference>
<evidence type="ECO:0000313" key="4">
    <source>
        <dbReference type="Proteomes" id="UP000192731"/>
    </source>
</evidence>
<dbReference type="GO" id="GO:0016810">
    <property type="term" value="F:hydrolase activity, acting on carbon-nitrogen (but not peptide) bonds"/>
    <property type="evidence" value="ECO:0007669"/>
    <property type="project" value="InterPro"/>
</dbReference>
<gene>
    <name evidence="3" type="ORF">SAMN00017405_1482</name>
</gene>
<dbReference type="PANTHER" id="PTHR10587">
    <property type="entry name" value="GLYCOSYL TRANSFERASE-RELATED"/>
    <property type="match status" value="1"/>
</dbReference>
<dbReference type="EMBL" id="FWWT01000023">
    <property type="protein sequence ID" value="SMB96244.1"/>
    <property type="molecule type" value="Genomic_DNA"/>
</dbReference>
<evidence type="ECO:0000256" key="1">
    <source>
        <dbReference type="SAM" id="Phobius"/>
    </source>
</evidence>
<keyword evidence="1" id="KW-1133">Transmembrane helix</keyword>
<proteinExistence type="predicted"/>
<evidence type="ECO:0000259" key="2">
    <source>
        <dbReference type="PROSITE" id="PS51677"/>
    </source>
</evidence>
<feature type="transmembrane region" description="Helical" evidence="1">
    <location>
        <begin position="12"/>
        <end position="33"/>
    </location>
</feature>
<dbReference type="RefSeq" id="WP_084054334.1">
    <property type="nucleotide sequence ID" value="NZ_FWWT01000023.1"/>
</dbReference>
<name>A0A1W1VTM9_DESTI</name>
<keyword evidence="1" id="KW-0472">Membrane</keyword>
<dbReference type="STRING" id="656914.SAMN00017405_1482"/>
<dbReference type="PANTHER" id="PTHR10587:SF128">
    <property type="entry name" value="POLYSACCHARIDE DEACETYLASE PDAB-RELATED"/>
    <property type="match status" value="1"/>
</dbReference>
<reference evidence="3 4" key="1">
    <citation type="submission" date="2017-04" db="EMBL/GenBank/DDBJ databases">
        <authorList>
            <person name="Afonso C.L."/>
            <person name="Miller P.J."/>
            <person name="Scott M.A."/>
            <person name="Spackman E."/>
            <person name="Goraichik I."/>
            <person name="Dimitrov K.M."/>
            <person name="Suarez D.L."/>
            <person name="Swayne D.E."/>
        </authorList>
    </citation>
    <scope>NUCLEOTIDE SEQUENCE [LARGE SCALE GENOMIC DNA]</scope>
    <source>
        <strain evidence="3 4">DSM 11270</strain>
    </source>
</reference>
<dbReference type="OrthoDB" id="61520at2"/>
<dbReference type="GO" id="GO:0005975">
    <property type="term" value="P:carbohydrate metabolic process"/>
    <property type="evidence" value="ECO:0007669"/>
    <property type="project" value="InterPro"/>
</dbReference>
<organism evidence="3 4">
    <name type="scientific">Desulfonispora thiosulfatigenes DSM 11270</name>
    <dbReference type="NCBI Taxonomy" id="656914"/>
    <lineage>
        <taxon>Bacteria</taxon>
        <taxon>Bacillati</taxon>
        <taxon>Bacillota</taxon>
        <taxon>Clostridia</taxon>
        <taxon>Eubacteriales</taxon>
        <taxon>Peptococcaceae</taxon>
        <taxon>Desulfonispora</taxon>
    </lineage>
</organism>
<protein>
    <submittedName>
        <fullName evidence="3">Polysaccharide deacetylase family sporulation protein PdaB</fullName>
    </submittedName>
</protein>
<dbReference type="InterPro" id="IPR002509">
    <property type="entry name" value="NODB_dom"/>
</dbReference>
<dbReference type="Pfam" id="PF01522">
    <property type="entry name" value="Polysacc_deac_1"/>
    <property type="match status" value="1"/>
</dbReference>
<dbReference type="AlphaFoldDB" id="A0A1W1VTM9"/>
<dbReference type="InterPro" id="IPR050248">
    <property type="entry name" value="Polysacc_deacetylase_ArnD"/>
</dbReference>
<dbReference type="GO" id="GO:0016020">
    <property type="term" value="C:membrane"/>
    <property type="evidence" value="ECO:0007669"/>
    <property type="project" value="TreeGrafter"/>
</dbReference>
<feature type="domain" description="NodB homology" evidence="2">
    <location>
        <begin position="60"/>
        <end position="238"/>
    </location>
</feature>
<sequence length="261" mass="29517">MKLINLSRKKLAKISLIAIILVCTIGVFHQGIFKAADKSIGVLVQNQDLKPIYFVDTKEKKVAISFDATWGAEFTPKLLETLEKHKIKTTFFLTNIWLKDYPDVAKTIAEKGHEIGMHSVTHPHLNNLSENQVLEELQGNANLIKEITGYEAKVFRPPFGEYNNKVISIINNAGYYPIQWSIDSLDWKNNMTENDIIERVTKKLHPGAIVLFHNNGAFTAAALENIIEYAVKEGYEIIPVSDLIYKDNYTVDIQGAQKSNK</sequence>
<keyword evidence="1" id="KW-0812">Transmembrane</keyword>
<dbReference type="CDD" id="cd10917">
    <property type="entry name" value="CE4_NodB_like_6s_7s"/>
    <property type="match status" value="1"/>
</dbReference>
<dbReference type="InterPro" id="IPR011330">
    <property type="entry name" value="Glyco_hydro/deAcase_b/a-brl"/>
</dbReference>
<accession>A0A1W1VTM9</accession>
<evidence type="ECO:0000313" key="3">
    <source>
        <dbReference type="EMBL" id="SMB96244.1"/>
    </source>
</evidence>
<dbReference type="Gene3D" id="3.20.20.370">
    <property type="entry name" value="Glycoside hydrolase/deacetylase"/>
    <property type="match status" value="1"/>
</dbReference>